<feature type="compositionally biased region" description="Basic and acidic residues" evidence="1">
    <location>
        <begin position="272"/>
        <end position="286"/>
    </location>
</feature>
<comment type="caution">
    <text evidence="2">The sequence shown here is derived from an EMBL/GenBank/DDBJ whole genome shotgun (WGS) entry which is preliminary data.</text>
</comment>
<feature type="region of interest" description="Disordered" evidence="1">
    <location>
        <begin position="1"/>
        <end position="39"/>
    </location>
</feature>
<name>A0A8S9ZUW2_9BILA</name>
<feature type="compositionally biased region" description="Polar residues" evidence="1">
    <location>
        <begin position="1"/>
        <end position="21"/>
    </location>
</feature>
<evidence type="ECO:0000256" key="1">
    <source>
        <dbReference type="SAM" id="MobiDB-lite"/>
    </source>
</evidence>
<dbReference type="EMBL" id="JABEBT010000020">
    <property type="protein sequence ID" value="KAF7637389.1"/>
    <property type="molecule type" value="Genomic_DNA"/>
</dbReference>
<reference evidence="2" key="1">
    <citation type="journal article" date="2020" name="Ecol. Evol.">
        <title>Genome structure and content of the rice root-knot nematode (Meloidogyne graminicola).</title>
        <authorList>
            <person name="Phan N.T."/>
            <person name="Danchin E.G.J."/>
            <person name="Klopp C."/>
            <person name="Perfus-Barbeoch L."/>
            <person name="Kozlowski D.K."/>
            <person name="Koutsovoulos G.D."/>
            <person name="Lopez-Roques C."/>
            <person name="Bouchez O."/>
            <person name="Zahm M."/>
            <person name="Besnard G."/>
            <person name="Bellafiore S."/>
        </authorList>
    </citation>
    <scope>NUCLEOTIDE SEQUENCE</scope>
    <source>
        <strain evidence="2">VN-18</strain>
    </source>
</reference>
<proteinExistence type="predicted"/>
<feature type="region of interest" description="Disordered" evidence="1">
    <location>
        <begin position="246"/>
        <end position="286"/>
    </location>
</feature>
<sequence>MMTSITTSKCHSNFASPTTPKINVDTPPPPSDNISNGPSDDCASNCTNCLKLKREIEQIKEIWKGHCKSEVNRIREENRKKMIELFIKEKQKLLMEIETQKKKNADLAILKEENKHFERSIDLLLHYKQYRNEVNQVLDSLLNKQSVDIMCQTDEEYSTDTLIARIKEVDTKKGDLDAAIRRLDVIPNIFGTNTSFPNELLLISDQVPDSQVLKKKAKRCDTISPTHSILTQSQSPEDSDIEFIEELPAPPRPSTPEKDIVGNTSAGKKRKFDALSGKENDGNTLG</sequence>
<dbReference type="AlphaFoldDB" id="A0A8S9ZUW2"/>
<accession>A0A8S9ZUW2</accession>
<protein>
    <submittedName>
        <fullName evidence="2">Uncharacterized protein</fullName>
    </submittedName>
</protein>
<evidence type="ECO:0000313" key="3">
    <source>
        <dbReference type="Proteomes" id="UP000605970"/>
    </source>
</evidence>
<evidence type="ECO:0000313" key="2">
    <source>
        <dbReference type="EMBL" id="KAF7637389.1"/>
    </source>
</evidence>
<keyword evidence="3" id="KW-1185">Reference proteome</keyword>
<organism evidence="2 3">
    <name type="scientific">Meloidogyne graminicola</name>
    <dbReference type="NCBI Taxonomy" id="189291"/>
    <lineage>
        <taxon>Eukaryota</taxon>
        <taxon>Metazoa</taxon>
        <taxon>Ecdysozoa</taxon>
        <taxon>Nematoda</taxon>
        <taxon>Chromadorea</taxon>
        <taxon>Rhabditida</taxon>
        <taxon>Tylenchina</taxon>
        <taxon>Tylenchomorpha</taxon>
        <taxon>Tylenchoidea</taxon>
        <taxon>Meloidogynidae</taxon>
        <taxon>Meloidogyninae</taxon>
        <taxon>Meloidogyne</taxon>
    </lineage>
</organism>
<gene>
    <name evidence="2" type="ORF">Mgra_00003134</name>
</gene>
<dbReference type="Proteomes" id="UP000605970">
    <property type="component" value="Unassembled WGS sequence"/>
</dbReference>